<keyword evidence="1" id="KW-0067">ATP-binding</keyword>
<reference evidence="1" key="1">
    <citation type="submission" date="2025-02" db="EMBL/GenBank/DDBJ databases">
        <title>Complete genome sequences of 52 Bacillus and Priestia strains isolated from West-African fermentations and 26 reference strains from the DSMZ collection.</title>
        <authorList>
            <person name="Wiedenbein E.S."/>
            <person name="Canoy T.S."/>
            <person name="Hui Y."/>
            <person name="Parkouda C."/>
            <person name="Dawende C."/>
            <person name="Ametefe E."/>
            <person name="Jespersen L."/>
            <person name="Nielsen D.S."/>
        </authorList>
    </citation>
    <scope>NUCLEOTIDE SEQUENCE</scope>
    <source>
        <strain evidence="1">PRO122</strain>
    </source>
</reference>
<dbReference type="EMBL" id="CP121756">
    <property type="protein sequence ID" value="WGE06551.2"/>
    <property type="molecule type" value="Genomic_DNA"/>
</dbReference>
<dbReference type="Proteomes" id="UP001217185">
    <property type="component" value="Chromosome"/>
</dbReference>
<protein>
    <submittedName>
        <fullName evidence="1">DEAD/DEAH box helicase</fullName>
    </submittedName>
</protein>
<evidence type="ECO:0000313" key="2">
    <source>
        <dbReference type="Proteomes" id="UP001217185"/>
    </source>
</evidence>
<organism evidence="1 2">
    <name type="scientific">Bacillus subtilis</name>
    <dbReference type="NCBI Taxonomy" id="1423"/>
    <lineage>
        <taxon>Bacteria</taxon>
        <taxon>Bacillati</taxon>
        <taxon>Bacillota</taxon>
        <taxon>Bacilli</taxon>
        <taxon>Bacillales</taxon>
        <taxon>Bacillaceae</taxon>
        <taxon>Bacillus</taxon>
    </lineage>
</organism>
<gene>
    <name evidence="1" type="ORF">P5658_13415</name>
</gene>
<keyword evidence="1" id="KW-0378">Hydrolase</keyword>
<keyword evidence="1" id="KW-0347">Helicase</keyword>
<evidence type="ECO:0000313" key="1">
    <source>
        <dbReference type="EMBL" id="WGE06551.2"/>
    </source>
</evidence>
<sequence>MLETVIPLSDYNHDTTAIKLTENLKKQQNELGLDLATVYYKFPSMKEFDEIKLAPDFFIVSPNHGIIIITKDDRDHRLLDEEQLDKLYNDMESLYSLILSRLIKVPGLRKKRARNTIKVPINTVIFLPNYGDELDEENDENNYWAKSFNQLNSIINSLKKDTLPDEILTDIFSVIDGTRAMPRPVNRELTEQDENTKGAILSKLDLQVKEFDSKQKIAALTIVDGPQRIRGMAGSGKTIILAMKAALIHIENPEAKILYTFYTKSLYDQIKQLITRFYRMQEDTDPDWDKIHILHGWGGKTLPGVYYNACIDNGVSPISLQNANIAASKAKMNNFEYVCYDLLERVGGNIKNKYDYVLMDEGQDFPKSFYWLCRKLTLNDKLVWAYDELQNILNIELQQTNELFENEFGDKGFNLSDRLEKHPHQNNDIVLHKSYRNPREILLVAHALGFGLYNDKAVQILENKEHWEDLGYEIIQGNCIKGEDTIIQRPKENSPSLISQYYNQDELILTYEAEDIENEINWVCNSILEDLGNKLLPQDIMVISLDDRYAKHYFSRIETILNEKDVYFNNIINSYSGDKFIIPGKITLSTVYRAKGNEAAMVYVMGADSLNNKQYDIISRNKLFTSFTRALAWLRVSGLKGRFNYILNEINKAKENFPNLVFKYPGLEEIKTLRRELARESADLNKKREKLLKGLDQIGLDKETALDILKGSIGDIEK</sequence>
<name>A0AC61Z2Q6_BACIU</name>
<proteinExistence type="predicted"/>
<keyword evidence="1" id="KW-0547">Nucleotide-binding</keyword>
<accession>A0AC61Z2Q6</accession>